<name>A0ACC2L6W1_PERAE</name>
<sequence length="91" mass="10211">MEGGRALAMATAMEWGADGGTDSGAKRSRKQSNKENGHCLCLLMAVEQNPYGHKGIFIALYQELNGERYQLDDDLGCNWSKLLKRSRVYER</sequence>
<dbReference type="Proteomes" id="UP001234297">
    <property type="component" value="Chromosome 7"/>
</dbReference>
<accession>A0ACC2L6W1</accession>
<gene>
    <name evidence="1" type="ORF">MRB53_022106</name>
</gene>
<protein>
    <submittedName>
        <fullName evidence="1">Uncharacterized protein</fullName>
    </submittedName>
</protein>
<evidence type="ECO:0000313" key="1">
    <source>
        <dbReference type="EMBL" id="KAJ8628783.1"/>
    </source>
</evidence>
<dbReference type="EMBL" id="CM056815">
    <property type="protein sequence ID" value="KAJ8628783.1"/>
    <property type="molecule type" value="Genomic_DNA"/>
</dbReference>
<comment type="caution">
    <text evidence="1">The sequence shown here is derived from an EMBL/GenBank/DDBJ whole genome shotgun (WGS) entry which is preliminary data.</text>
</comment>
<proteinExistence type="predicted"/>
<reference evidence="1 2" key="1">
    <citation type="journal article" date="2022" name="Hortic Res">
        <title>A haplotype resolved chromosomal level avocado genome allows analysis of novel avocado genes.</title>
        <authorList>
            <person name="Nath O."/>
            <person name="Fletcher S.J."/>
            <person name="Hayward A."/>
            <person name="Shaw L.M."/>
            <person name="Masouleh A.K."/>
            <person name="Furtado A."/>
            <person name="Henry R.J."/>
            <person name="Mitter N."/>
        </authorList>
    </citation>
    <scope>NUCLEOTIDE SEQUENCE [LARGE SCALE GENOMIC DNA]</scope>
    <source>
        <strain evidence="2">cv. Hass</strain>
    </source>
</reference>
<keyword evidence="2" id="KW-1185">Reference proteome</keyword>
<evidence type="ECO:0000313" key="2">
    <source>
        <dbReference type="Proteomes" id="UP001234297"/>
    </source>
</evidence>
<organism evidence="1 2">
    <name type="scientific">Persea americana</name>
    <name type="common">Avocado</name>
    <dbReference type="NCBI Taxonomy" id="3435"/>
    <lineage>
        <taxon>Eukaryota</taxon>
        <taxon>Viridiplantae</taxon>
        <taxon>Streptophyta</taxon>
        <taxon>Embryophyta</taxon>
        <taxon>Tracheophyta</taxon>
        <taxon>Spermatophyta</taxon>
        <taxon>Magnoliopsida</taxon>
        <taxon>Magnoliidae</taxon>
        <taxon>Laurales</taxon>
        <taxon>Lauraceae</taxon>
        <taxon>Persea</taxon>
    </lineage>
</organism>